<proteinExistence type="inferred from homology"/>
<feature type="domain" description="Flagellar basal body rod protein N-terminal" evidence="5">
    <location>
        <begin position="14"/>
        <end position="35"/>
    </location>
</feature>
<dbReference type="GO" id="GO:0030694">
    <property type="term" value="C:bacterial-type flagellum basal body, rod"/>
    <property type="evidence" value="ECO:0007669"/>
    <property type="project" value="InterPro"/>
</dbReference>
<dbReference type="InterPro" id="IPR019776">
    <property type="entry name" value="Flagellar_basal_body_rod_CS"/>
</dbReference>
<dbReference type="InterPro" id="IPR012836">
    <property type="entry name" value="FlgF"/>
</dbReference>
<gene>
    <name evidence="8" type="primary">flgF</name>
    <name evidence="8" type="ORF">ENI35_00675</name>
</gene>
<dbReference type="NCBIfam" id="TIGR03506">
    <property type="entry name" value="FlgEFG_subfam"/>
    <property type="match status" value="1"/>
</dbReference>
<comment type="subcellular location">
    <subcellularLocation>
        <location evidence="1 4">Bacterial flagellum basal body</location>
    </subcellularLocation>
</comment>
<comment type="similarity">
    <text evidence="2 4">Belongs to the flagella basal body rod proteins family.</text>
</comment>
<accession>A0A7C1VTQ0</accession>
<dbReference type="PANTHER" id="PTHR30435">
    <property type="entry name" value="FLAGELLAR PROTEIN"/>
    <property type="match status" value="1"/>
</dbReference>
<feature type="domain" description="Flagellar basal-body/hook protein C-terminal" evidence="6">
    <location>
        <begin position="188"/>
        <end position="221"/>
    </location>
</feature>
<reference evidence="8" key="1">
    <citation type="journal article" date="2020" name="mSystems">
        <title>Genome- and Community-Level Interaction Insights into Carbon Utilization and Element Cycling Functions of Hydrothermarchaeota in Hydrothermal Sediment.</title>
        <authorList>
            <person name="Zhou Z."/>
            <person name="Liu Y."/>
            <person name="Xu W."/>
            <person name="Pan J."/>
            <person name="Luo Z.H."/>
            <person name="Li M."/>
        </authorList>
    </citation>
    <scope>NUCLEOTIDE SEQUENCE [LARGE SCALE GENOMIC DNA]</scope>
    <source>
        <strain evidence="8">HyVt-389</strain>
    </source>
</reference>
<dbReference type="EMBL" id="DRIH01000016">
    <property type="protein sequence ID" value="HEC67321.1"/>
    <property type="molecule type" value="Genomic_DNA"/>
</dbReference>
<dbReference type="GO" id="GO:0071978">
    <property type="term" value="P:bacterial-type flagellum-dependent swarming motility"/>
    <property type="evidence" value="ECO:0007669"/>
    <property type="project" value="TreeGrafter"/>
</dbReference>
<dbReference type="Pfam" id="PF00460">
    <property type="entry name" value="Flg_bb_rod"/>
    <property type="match status" value="1"/>
</dbReference>
<dbReference type="SUPFAM" id="SSF117143">
    <property type="entry name" value="Flagellar hook protein flgE"/>
    <property type="match status" value="1"/>
</dbReference>
<protein>
    <submittedName>
        <fullName evidence="8">Flagellar basal-body rod protein FlgF</fullName>
    </submittedName>
</protein>
<evidence type="ECO:0000259" key="6">
    <source>
        <dbReference type="Pfam" id="PF06429"/>
    </source>
</evidence>
<keyword evidence="8" id="KW-0282">Flagellum</keyword>
<dbReference type="InterPro" id="IPR001444">
    <property type="entry name" value="Flag_bb_rod_N"/>
</dbReference>
<dbReference type="Pfam" id="PF06429">
    <property type="entry name" value="Flg_bbr_C"/>
    <property type="match status" value="1"/>
</dbReference>
<sequence>MNKGIYSAIFGSLTEQIRFNIITNNLANINSIGFKKDHSISVSRSFGSYLKGYSQVKVEHTPTDFSQGELQFTGNQWDIAIKGRGFLKVQTPRGIRFTRKGNLSIDPEGVLVTKEGFPVLGKQGKITLPPNLDTINIDNFGVISSNGRNLGQLDIVDFSNYSGLKKDGLGFFKTTQQPITSKEYTISQGYLEGSNVNVVEEMVGMIESLRNYESYQKVIQTFIEADHQSIIQIGTIKT</sequence>
<dbReference type="PROSITE" id="PS00588">
    <property type="entry name" value="FLAGELLA_BB_ROD"/>
    <property type="match status" value="1"/>
</dbReference>
<evidence type="ECO:0000313" key="8">
    <source>
        <dbReference type="EMBL" id="HEC67321.1"/>
    </source>
</evidence>
<dbReference type="Pfam" id="PF22692">
    <property type="entry name" value="LlgE_F_G_D1"/>
    <property type="match status" value="1"/>
</dbReference>
<dbReference type="InterPro" id="IPR010930">
    <property type="entry name" value="Flg_bb/hook_C_dom"/>
</dbReference>
<name>A0A7C1VTQ0_DESA2</name>
<evidence type="ECO:0000259" key="5">
    <source>
        <dbReference type="Pfam" id="PF00460"/>
    </source>
</evidence>
<feature type="domain" description="Flagellar hook protein FlgE/F/G-like D1" evidence="7">
    <location>
        <begin position="80"/>
        <end position="144"/>
    </location>
</feature>
<dbReference type="InterPro" id="IPR037925">
    <property type="entry name" value="FlgE/F/G-like"/>
</dbReference>
<dbReference type="NCBIfam" id="TIGR02490">
    <property type="entry name" value="flgF"/>
    <property type="match status" value="1"/>
</dbReference>
<dbReference type="InterPro" id="IPR053967">
    <property type="entry name" value="LlgE_F_G-like_D1"/>
</dbReference>
<dbReference type="PANTHER" id="PTHR30435:SF19">
    <property type="entry name" value="FLAGELLAR BASAL-BODY ROD PROTEIN FLGG"/>
    <property type="match status" value="1"/>
</dbReference>
<dbReference type="InterPro" id="IPR020013">
    <property type="entry name" value="Flagellar_FlgE/F/G"/>
</dbReference>
<dbReference type="Proteomes" id="UP000885738">
    <property type="component" value="Unassembled WGS sequence"/>
</dbReference>
<organism evidence="8">
    <name type="scientific">Desulfofervidus auxilii</name>
    <dbReference type="NCBI Taxonomy" id="1621989"/>
    <lineage>
        <taxon>Bacteria</taxon>
        <taxon>Pseudomonadati</taxon>
        <taxon>Thermodesulfobacteriota</taxon>
        <taxon>Candidatus Desulfofervidia</taxon>
        <taxon>Candidatus Desulfofervidales</taxon>
        <taxon>Candidatus Desulfofervidaceae</taxon>
        <taxon>Candidatus Desulfofervidus</taxon>
    </lineage>
</organism>
<evidence type="ECO:0000259" key="7">
    <source>
        <dbReference type="Pfam" id="PF22692"/>
    </source>
</evidence>
<keyword evidence="8" id="KW-0969">Cilium</keyword>
<evidence type="ECO:0000256" key="1">
    <source>
        <dbReference type="ARBA" id="ARBA00004117"/>
    </source>
</evidence>
<keyword evidence="3 4" id="KW-0975">Bacterial flagellum</keyword>
<evidence type="ECO:0000256" key="2">
    <source>
        <dbReference type="ARBA" id="ARBA00009677"/>
    </source>
</evidence>
<evidence type="ECO:0000256" key="3">
    <source>
        <dbReference type="ARBA" id="ARBA00023143"/>
    </source>
</evidence>
<keyword evidence="8" id="KW-0966">Cell projection</keyword>
<evidence type="ECO:0000256" key="4">
    <source>
        <dbReference type="RuleBase" id="RU362116"/>
    </source>
</evidence>
<comment type="caution">
    <text evidence="8">The sequence shown here is derived from an EMBL/GenBank/DDBJ whole genome shotgun (WGS) entry which is preliminary data.</text>
</comment>
<dbReference type="AlphaFoldDB" id="A0A7C1VTQ0"/>